<dbReference type="GO" id="GO:0030490">
    <property type="term" value="P:maturation of SSU-rRNA"/>
    <property type="evidence" value="ECO:0007669"/>
    <property type="project" value="InterPro"/>
</dbReference>
<keyword evidence="7 15" id="KW-0067">ATP-binding</keyword>
<comment type="subunit">
    <text evidence="12">Interacts with the U3 snoRNA and is associated with the 90S and 40S pre-ribosomes.</text>
</comment>
<dbReference type="OrthoDB" id="360161at2759"/>
<dbReference type="InterPro" id="IPR027417">
    <property type="entry name" value="P-loop_NTPase"/>
</dbReference>
<organism evidence="20 21">
    <name type="scientific">[Candida] arabinofermentans NRRL YB-2248</name>
    <dbReference type="NCBI Taxonomy" id="983967"/>
    <lineage>
        <taxon>Eukaryota</taxon>
        <taxon>Fungi</taxon>
        <taxon>Dikarya</taxon>
        <taxon>Ascomycota</taxon>
        <taxon>Saccharomycotina</taxon>
        <taxon>Pichiomycetes</taxon>
        <taxon>Pichiales</taxon>
        <taxon>Pichiaceae</taxon>
        <taxon>Ogataea</taxon>
        <taxon>Ogataea/Candida clade</taxon>
    </lineage>
</organism>
<feature type="short sequence motif" description="Q motif" evidence="14">
    <location>
        <begin position="116"/>
        <end position="144"/>
    </location>
</feature>
<evidence type="ECO:0000259" key="17">
    <source>
        <dbReference type="PROSITE" id="PS51192"/>
    </source>
</evidence>
<dbReference type="GO" id="GO:0005829">
    <property type="term" value="C:cytosol"/>
    <property type="evidence" value="ECO:0007669"/>
    <property type="project" value="TreeGrafter"/>
</dbReference>
<comment type="function">
    <text evidence="10">ATP-dependent RNA helicase involved in 40S ribosomal subunit biogenesis. Required for the processing and cleavage of 35S pre-rRNA at sites A0, A1, and A2, leading to mature 18S rRNA.</text>
</comment>
<dbReference type="PANTHER" id="PTHR47959:SF15">
    <property type="entry name" value="RNA HELICASE"/>
    <property type="match status" value="1"/>
</dbReference>
<dbReference type="PROSITE" id="PS51195">
    <property type="entry name" value="Q_MOTIF"/>
    <property type="match status" value="1"/>
</dbReference>
<evidence type="ECO:0000256" key="15">
    <source>
        <dbReference type="RuleBase" id="RU000492"/>
    </source>
</evidence>
<comment type="similarity">
    <text evidence="11">Belongs to the DEAD box helicase family. DDX52/ROK1 subfamily.</text>
</comment>
<dbReference type="PROSITE" id="PS00039">
    <property type="entry name" value="DEAD_ATP_HELICASE"/>
    <property type="match status" value="1"/>
</dbReference>
<evidence type="ECO:0000256" key="14">
    <source>
        <dbReference type="PROSITE-ProRule" id="PRU00552"/>
    </source>
</evidence>
<dbReference type="CDD" id="cd18787">
    <property type="entry name" value="SF2_C_DEAD"/>
    <property type="match status" value="1"/>
</dbReference>
<dbReference type="SUPFAM" id="SSF52540">
    <property type="entry name" value="P-loop containing nucleoside triphosphate hydrolases"/>
    <property type="match status" value="1"/>
</dbReference>
<evidence type="ECO:0000256" key="1">
    <source>
        <dbReference type="ARBA" id="ARBA00004604"/>
    </source>
</evidence>
<evidence type="ECO:0000256" key="3">
    <source>
        <dbReference type="ARBA" id="ARBA00022517"/>
    </source>
</evidence>
<dbReference type="SMART" id="SM00487">
    <property type="entry name" value="DEXDc"/>
    <property type="match status" value="1"/>
</dbReference>
<dbReference type="InterPro" id="IPR000629">
    <property type="entry name" value="RNA-helicase_DEAD-box_CS"/>
</dbReference>
<evidence type="ECO:0000256" key="7">
    <source>
        <dbReference type="ARBA" id="ARBA00022840"/>
    </source>
</evidence>
<dbReference type="GO" id="GO:0003723">
    <property type="term" value="F:RNA binding"/>
    <property type="evidence" value="ECO:0007669"/>
    <property type="project" value="UniProtKB-KW"/>
</dbReference>
<dbReference type="FunFam" id="3.40.50.300:FF:000759">
    <property type="entry name" value="probable ATP-dependent RNA helicase DDX52"/>
    <property type="match status" value="1"/>
</dbReference>
<dbReference type="EC" id="3.6.4.13" evidence="2"/>
<dbReference type="InterPro" id="IPR001650">
    <property type="entry name" value="Helicase_C-like"/>
</dbReference>
<evidence type="ECO:0000256" key="2">
    <source>
        <dbReference type="ARBA" id="ARBA00012552"/>
    </source>
</evidence>
<feature type="domain" description="Helicase ATP-binding" evidence="17">
    <location>
        <begin position="147"/>
        <end position="321"/>
    </location>
</feature>
<evidence type="ECO:0000259" key="18">
    <source>
        <dbReference type="PROSITE" id="PS51194"/>
    </source>
</evidence>
<dbReference type="Proteomes" id="UP000094801">
    <property type="component" value="Unassembled WGS sequence"/>
</dbReference>
<evidence type="ECO:0000259" key="19">
    <source>
        <dbReference type="PROSITE" id="PS51195"/>
    </source>
</evidence>
<dbReference type="InterPro" id="IPR050079">
    <property type="entry name" value="DEAD_box_RNA_helicase"/>
</dbReference>
<dbReference type="InterPro" id="IPR014014">
    <property type="entry name" value="RNA_helicase_DEAD_Q_motif"/>
</dbReference>
<accession>A0A1E4STE2</accession>
<dbReference type="PROSITE" id="PS51192">
    <property type="entry name" value="HELICASE_ATP_BIND_1"/>
    <property type="match status" value="1"/>
</dbReference>
<evidence type="ECO:0000256" key="16">
    <source>
        <dbReference type="SAM" id="MobiDB-lite"/>
    </source>
</evidence>
<dbReference type="GO" id="GO:0016787">
    <property type="term" value="F:hydrolase activity"/>
    <property type="evidence" value="ECO:0007669"/>
    <property type="project" value="UniProtKB-KW"/>
</dbReference>
<evidence type="ECO:0000256" key="11">
    <source>
        <dbReference type="ARBA" id="ARBA00024355"/>
    </source>
</evidence>
<dbReference type="GO" id="GO:0005730">
    <property type="term" value="C:nucleolus"/>
    <property type="evidence" value="ECO:0007669"/>
    <property type="project" value="UniProtKB-SubCell"/>
</dbReference>
<evidence type="ECO:0000256" key="13">
    <source>
        <dbReference type="ARBA" id="ARBA00047984"/>
    </source>
</evidence>
<dbReference type="PANTHER" id="PTHR47959">
    <property type="entry name" value="ATP-DEPENDENT RNA HELICASE RHLE-RELATED"/>
    <property type="match status" value="1"/>
</dbReference>
<dbReference type="AlphaFoldDB" id="A0A1E4STE2"/>
<keyword evidence="4 15" id="KW-0547">Nucleotide-binding</keyword>
<dbReference type="GO" id="GO:0005524">
    <property type="term" value="F:ATP binding"/>
    <property type="evidence" value="ECO:0007669"/>
    <property type="project" value="UniProtKB-KW"/>
</dbReference>
<dbReference type="SMART" id="SM00490">
    <property type="entry name" value="HELICc"/>
    <property type="match status" value="1"/>
</dbReference>
<keyword evidence="3" id="KW-0690">Ribosome biogenesis</keyword>
<evidence type="ECO:0000256" key="5">
    <source>
        <dbReference type="ARBA" id="ARBA00022801"/>
    </source>
</evidence>
<dbReference type="Pfam" id="PF00271">
    <property type="entry name" value="Helicase_C"/>
    <property type="match status" value="1"/>
</dbReference>
<evidence type="ECO:0000256" key="4">
    <source>
        <dbReference type="ARBA" id="ARBA00022741"/>
    </source>
</evidence>
<dbReference type="InterPro" id="IPR011545">
    <property type="entry name" value="DEAD/DEAH_box_helicase_dom"/>
</dbReference>
<reference evidence="21" key="1">
    <citation type="submission" date="2016-04" db="EMBL/GenBank/DDBJ databases">
        <title>Comparative genomics of biotechnologically important yeasts.</title>
        <authorList>
            <consortium name="DOE Joint Genome Institute"/>
            <person name="Riley R."/>
            <person name="Haridas S."/>
            <person name="Wolfe K.H."/>
            <person name="Lopes M.R."/>
            <person name="Hittinger C.T."/>
            <person name="Goker M."/>
            <person name="Salamov A."/>
            <person name="Wisecaver J."/>
            <person name="Long T.M."/>
            <person name="Aerts A.L."/>
            <person name="Barry K."/>
            <person name="Choi C."/>
            <person name="Clum A."/>
            <person name="Coughlan A.Y."/>
            <person name="Deshpande S."/>
            <person name="Douglass A.P."/>
            <person name="Hanson S.J."/>
            <person name="Klenk H.-P."/>
            <person name="Labutti K."/>
            <person name="Lapidus A."/>
            <person name="Lindquist E."/>
            <person name="Lipzen A."/>
            <person name="Meier-Kolthoff J.P."/>
            <person name="Ohm R.A."/>
            <person name="Otillar R.P."/>
            <person name="Pangilinan J."/>
            <person name="Peng Y."/>
            <person name="Rokas A."/>
            <person name="Rosa C.A."/>
            <person name="Scheuner C."/>
            <person name="Sibirny A.A."/>
            <person name="Slot J.C."/>
            <person name="Stielow J.B."/>
            <person name="Sun H."/>
            <person name="Kurtzman C.P."/>
            <person name="Blackwell M."/>
            <person name="Grigoriev I.V."/>
            <person name="Jeffries T.W."/>
        </authorList>
    </citation>
    <scope>NUCLEOTIDE SEQUENCE [LARGE SCALE GENOMIC DNA]</scope>
    <source>
        <strain evidence="21">NRRL YB-2248</strain>
    </source>
</reference>
<feature type="compositionally biased region" description="Polar residues" evidence="16">
    <location>
        <begin position="548"/>
        <end position="557"/>
    </location>
</feature>
<keyword evidence="8" id="KW-0694">RNA-binding</keyword>
<gene>
    <name evidence="20" type="ORF">CANARDRAFT_10243</name>
</gene>
<evidence type="ECO:0000256" key="12">
    <source>
        <dbReference type="ARBA" id="ARBA00024367"/>
    </source>
</evidence>
<comment type="catalytic activity">
    <reaction evidence="13">
        <text>ATP + H2O = ADP + phosphate + H(+)</text>
        <dbReference type="Rhea" id="RHEA:13065"/>
        <dbReference type="ChEBI" id="CHEBI:15377"/>
        <dbReference type="ChEBI" id="CHEBI:15378"/>
        <dbReference type="ChEBI" id="CHEBI:30616"/>
        <dbReference type="ChEBI" id="CHEBI:43474"/>
        <dbReference type="ChEBI" id="CHEBI:456216"/>
        <dbReference type="EC" id="3.6.4.13"/>
    </reaction>
</comment>
<keyword evidence="21" id="KW-1185">Reference proteome</keyword>
<protein>
    <recommendedName>
        <fullName evidence="2">RNA helicase</fullName>
        <ecNumber evidence="2">3.6.4.13</ecNumber>
    </recommendedName>
</protein>
<dbReference type="InterPro" id="IPR044764">
    <property type="entry name" value="DDX52/Rok1_DEADc"/>
</dbReference>
<feature type="region of interest" description="Disordered" evidence="16">
    <location>
        <begin position="510"/>
        <end position="557"/>
    </location>
</feature>
<dbReference type="CDD" id="cd17957">
    <property type="entry name" value="DEADc_DDX52"/>
    <property type="match status" value="1"/>
</dbReference>
<keyword evidence="5 15" id="KW-0378">Hydrolase</keyword>
<name>A0A1E4STE2_9ASCO</name>
<evidence type="ECO:0000256" key="10">
    <source>
        <dbReference type="ARBA" id="ARBA00024310"/>
    </source>
</evidence>
<evidence type="ECO:0000256" key="6">
    <source>
        <dbReference type="ARBA" id="ARBA00022806"/>
    </source>
</evidence>
<evidence type="ECO:0000313" key="21">
    <source>
        <dbReference type="Proteomes" id="UP000094801"/>
    </source>
</evidence>
<comment type="subcellular location">
    <subcellularLocation>
        <location evidence="1">Nucleus</location>
        <location evidence="1">Nucleolus</location>
    </subcellularLocation>
</comment>
<dbReference type="STRING" id="983967.A0A1E4STE2"/>
<proteinExistence type="inferred from homology"/>
<feature type="domain" description="Helicase C-terminal" evidence="18">
    <location>
        <begin position="332"/>
        <end position="496"/>
    </location>
</feature>
<keyword evidence="9" id="KW-0539">Nucleus</keyword>
<dbReference type="Pfam" id="PF00270">
    <property type="entry name" value="DEAD"/>
    <property type="match status" value="1"/>
</dbReference>
<keyword evidence="6 15" id="KW-0347">Helicase</keyword>
<dbReference type="InterPro" id="IPR014001">
    <property type="entry name" value="Helicase_ATP-bd"/>
</dbReference>
<evidence type="ECO:0000256" key="8">
    <source>
        <dbReference type="ARBA" id="ARBA00022884"/>
    </source>
</evidence>
<dbReference type="PROSITE" id="PS51194">
    <property type="entry name" value="HELICASE_CTER"/>
    <property type="match status" value="1"/>
</dbReference>
<dbReference type="EMBL" id="KV453874">
    <property type="protein sequence ID" value="ODV82786.1"/>
    <property type="molecule type" value="Genomic_DNA"/>
</dbReference>
<dbReference type="Gene3D" id="3.40.50.300">
    <property type="entry name" value="P-loop containing nucleotide triphosphate hydrolases"/>
    <property type="match status" value="2"/>
</dbReference>
<dbReference type="GO" id="GO:0003724">
    <property type="term" value="F:RNA helicase activity"/>
    <property type="evidence" value="ECO:0007669"/>
    <property type="project" value="UniProtKB-EC"/>
</dbReference>
<sequence length="557" mass="62940">MDMFRILTRGASLKKCKEITTDYALPTQKQSSSENKKEKSLAQQVEAEVDFFHQRQKKTVKMVELQQDDEENEDQEKHIDALLRITTEAEAIQLRKSIQSKVSGDDIPLPICSFEDLITRFKMDKQLLKNLIDNDFTEPTPIQSEAIPSCLYDRDLIACAPTGSGKTLAFLIPMIQKIKETKKNHGVRGLIISPTKELAVQIYNELTKLNKNKSLQIANLNKSITGKLRNKIISSKKFDIIVSTPLRLIELVKSEIIDLGTVEQLVFDEADKLFDSNFVEQTDNILTACSNPKLRKSIFSATITSSVEEIAQSIMDSPVRIIIGHKEAANSNIEQKLVYCGNEHGKLLAIRDMFQNGEFKPPVIIFLQSIARAKALFHELLYDKMTVDVIHAERTQKQREMTIDKFRSGELWCLICTDVLARGIDFKGINLVINYDVPTSAQAYVHRIGRTGRGGRAGKAITFYTKEDTMAIKSVANVMKQSGVTDGLAEWMQGDMVKLSKREKKEIKKKPIDRKNISTVPGVVRKKRNNRKEMIDASKKRKVMAADATSNDTTEEQ</sequence>
<evidence type="ECO:0000313" key="20">
    <source>
        <dbReference type="EMBL" id="ODV82786.1"/>
    </source>
</evidence>
<feature type="domain" description="DEAD-box RNA helicase Q" evidence="19">
    <location>
        <begin position="116"/>
        <end position="144"/>
    </location>
</feature>
<evidence type="ECO:0000256" key="9">
    <source>
        <dbReference type="ARBA" id="ARBA00023242"/>
    </source>
</evidence>